<evidence type="ECO:0000313" key="2">
    <source>
        <dbReference type="Proteomes" id="UP000198379"/>
    </source>
</evidence>
<gene>
    <name evidence="1" type="ORF">SAMN06265376_103386</name>
</gene>
<organism evidence="1 2">
    <name type="scientific">Dokdonia pacifica</name>
    <dbReference type="NCBI Taxonomy" id="1627892"/>
    <lineage>
        <taxon>Bacteria</taxon>
        <taxon>Pseudomonadati</taxon>
        <taxon>Bacteroidota</taxon>
        <taxon>Flavobacteriia</taxon>
        <taxon>Flavobacteriales</taxon>
        <taxon>Flavobacteriaceae</taxon>
        <taxon>Dokdonia</taxon>
    </lineage>
</organism>
<dbReference type="Proteomes" id="UP000198379">
    <property type="component" value="Unassembled WGS sequence"/>
</dbReference>
<dbReference type="Gene3D" id="1.20.120.450">
    <property type="entry name" value="dinb family like domain"/>
    <property type="match status" value="1"/>
</dbReference>
<reference evidence="1 2" key="1">
    <citation type="submission" date="2017-06" db="EMBL/GenBank/DDBJ databases">
        <authorList>
            <person name="Kim H.J."/>
            <person name="Triplett B.A."/>
        </authorList>
    </citation>
    <scope>NUCLEOTIDE SEQUENCE [LARGE SCALE GENOMIC DNA]</scope>
    <source>
        <strain evidence="1 2">DSM 25597</strain>
    </source>
</reference>
<dbReference type="AlphaFoldDB" id="A0A238ZPB1"/>
<keyword evidence="2" id="KW-1185">Reference proteome</keyword>
<evidence type="ECO:0000313" key="1">
    <source>
        <dbReference type="EMBL" id="SNR84891.1"/>
    </source>
</evidence>
<evidence type="ECO:0008006" key="3">
    <source>
        <dbReference type="Google" id="ProtNLM"/>
    </source>
</evidence>
<accession>A0A238ZPB1</accession>
<name>A0A238ZPB1_9FLAO</name>
<dbReference type="SUPFAM" id="SSF109854">
    <property type="entry name" value="DinB/YfiT-like putative metalloenzymes"/>
    <property type="match status" value="1"/>
</dbReference>
<dbReference type="RefSeq" id="WP_089371701.1">
    <property type="nucleotide sequence ID" value="NZ_BMEP01000001.1"/>
</dbReference>
<dbReference type="OrthoDB" id="9814103at2"/>
<dbReference type="InterPro" id="IPR034660">
    <property type="entry name" value="DinB/YfiT-like"/>
</dbReference>
<sequence length="156" mass="18055">MNTAKHIAKHLRDVYFSGNWTASNLKNQLADVTWQEATTQVYKCNTIATLAYHIHYYVNTVTQVLEGGPLDGKDKFSFDHPPIQSKEDWDTFLEKTYTAADHFASLIEQLPEDAIWEEFIDPKYGNYYRNLQGIVEHTHYHLGQIAILKKIVRAQP</sequence>
<dbReference type="EMBL" id="FZNY01000003">
    <property type="protein sequence ID" value="SNR84891.1"/>
    <property type="molecule type" value="Genomic_DNA"/>
</dbReference>
<protein>
    <recommendedName>
        <fullName evidence="3">DinB superfamily protein</fullName>
    </recommendedName>
</protein>
<proteinExistence type="predicted"/>